<accession>A0A917S1Q3</accession>
<keyword evidence="4" id="KW-1185">Reference proteome</keyword>
<name>A0A917S1Q3_9ACTN</name>
<feature type="domain" description="NAD-dependent epimerase/dehydratase" evidence="2">
    <location>
        <begin position="12"/>
        <end position="232"/>
    </location>
</feature>
<dbReference type="SUPFAM" id="SSF51735">
    <property type="entry name" value="NAD(P)-binding Rossmann-fold domains"/>
    <property type="match status" value="1"/>
</dbReference>
<comment type="caution">
    <text evidence="3">The sequence shown here is derived from an EMBL/GenBank/DDBJ whole genome shotgun (WGS) entry which is preliminary data.</text>
</comment>
<reference evidence="3" key="1">
    <citation type="journal article" date="2014" name="Int. J. Syst. Evol. Microbiol.">
        <title>Complete genome sequence of Corynebacterium casei LMG S-19264T (=DSM 44701T), isolated from a smear-ripened cheese.</title>
        <authorList>
            <consortium name="US DOE Joint Genome Institute (JGI-PGF)"/>
            <person name="Walter F."/>
            <person name="Albersmeier A."/>
            <person name="Kalinowski J."/>
            <person name="Ruckert C."/>
        </authorList>
    </citation>
    <scope>NUCLEOTIDE SEQUENCE</scope>
    <source>
        <strain evidence="3">CGMCC 4.7306</strain>
    </source>
</reference>
<protein>
    <submittedName>
        <fullName evidence="3">Epimerase</fullName>
    </submittedName>
</protein>
<reference evidence="3" key="2">
    <citation type="submission" date="2020-09" db="EMBL/GenBank/DDBJ databases">
        <authorList>
            <person name="Sun Q."/>
            <person name="Zhou Y."/>
        </authorList>
    </citation>
    <scope>NUCLEOTIDE SEQUENCE</scope>
    <source>
        <strain evidence="3">CGMCC 4.7306</strain>
    </source>
</reference>
<evidence type="ECO:0000313" key="4">
    <source>
        <dbReference type="Proteomes" id="UP000613840"/>
    </source>
</evidence>
<sequence>MSTTDAAMGTTLVTGGAGFIGANLVRRLLTSGHRVRVLDLLVTGSRDYLAGLDVDFVEGDIRDREVVAGALKGIDRVVHLAASGSVIASIEDPAANFSTNVDGTFAVLDETRRAGIERLVFSSTGGALMGNTPPPVNEQSLPKPISPYGASKSVGEAYLHAYAVSYGMRTVATRFANVYGPYSGHKAGAITVFFKALHSGEPIVIYGTGSDSSRDYLYVEDLCAGIEAGLTADVPGGSVYHLATGVGTTVKELVEACCRVAGKPDHPIEYRPYRRGEVERNFATYDLAKAELGFTPTVDLDEGLARTWDWYLQHVL</sequence>
<evidence type="ECO:0000259" key="2">
    <source>
        <dbReference type="Pfam" id="PF01370"/>
    </source>
</evidence>
<organism evidence="3 4">
    <name type="scientific">Microlunatus endophyticus</name>
    <dbReference type="NCBI Taxonomy" id="1716077"/>
    <lineage>
        <taxon>Bacteria</taxon>
        <taxon>Bacillati</taxon>
        <taxon>Actinomycetota</taxon>
        <taxon>Actinomycetes</taxon>
        <taxon>Propionibacteriales</taxon>
        <taxon>Propionibacteriaceae</taxon>
        <taxon>Microlunatus</taxon>
    </lineage>
</organism>
<dbReference type="InterPro" id="IPR036291">
    <property type="entry name" value="NAD(P)-bd_dom_sf"/>
</dbReference>
<proteinExistence type="inferred from homology"/>
<dbReference type="EMBL" id="BMMZ01000001">
    <property type="protein sequence ID" value="GGL49099.1"/>
    <property type="molecule type" value="Genomic_DNA"/>
</dbReference>
<dbReference type="RefSeq" id="WP_229669610.1">
    <property type="nucleotide sequence ID" value="NZ_BMMZ01000001.1"/>
</dbReference>
<dbReference type="Gene3D" id="3.40.50.720">
    <property type="entry name" value="NAD(P)-binding Rossmann-like Domain"/>
    <property type="match status" value="1"/>
</dbReference>
<gene>
    <name evidence="3" type="ORF">GCM10011575_04010</name>
</gene>
<dbReference type="PANTHER" id="PTHR43000">
    <property type="entry name" value="DTDP-D-GLUCOSE 4,6-DEHYDRATASE-RELATED"/>
    <property type="match status" value="1"/>
</dbReference>
<evidence type="ECO:0000313" key="3">
    <source>
        <dbReference type="EMBL" id="GGL49099.1"/>
    </source>
</evidence>
<dbReference type="InterPro" id="IPR001509">
    <property type="entry name" value="Epimerase_deHydtase"/>
</dbReference>
<dbReference type="Pfam" id="PF01370">
    <property type="entry name" value="Epimerase"/>
    <property type="match status" value="1"/>
</dbReference>
<comment type="similarity">
    <text evidence="1">Belongs to the NAD(P)-dependent epimerase/dehydratase family.</text>
</comment>
<dbReference type="Proteomes" id="UP000613840">
    <property type="component" value="Unassembled WGS sequence"/>
</dbReference>
<dbReference type="AlphaFoldDB" id="A0A917S1Q3"/>
<evidence type="ECO:0000256" key="1">
    <source>
        <dbReference type="ARBA" id="ARBA00007637"/>
    </source>
</evidence>